<evidence type="ECO:0000256" key="6">
    <source>
        <dbReference type="PROSITE-ProRule" id="PRU00317"/>
    </source>
</evidence>
<dbReference type="PROSITE" id="PS50303">
    <property type="entry name" value="PUM_HD"/>
    <property type="match status" value="1"/>
</dbReference>
<evidence type="ECO:0000256" key="7">
    <source>
        <dbReference type="SAM" id="MobiDB-lite"/>
    </source>
</evidence>
<protein>
    <submittedName>
        <fullName evidence="9">(rape) hypothetical protein</fullName>
    </submittedName>
</protein>
<feature type="repeat" description="Pumilio" evidence="6">
    <location>
        <begin position="347"/>
        <end position="384"/>
    </location>
</feature>
<name>A0A817B1Q0_BRANA</name>
<feature type="compositionally biased region" description="Polar residues" evidence="7">
    <location>
        <begin position="1"/>
        <end position="12"/>
    </location>
</feature>
<keyword evidence="5" id="KW-0694">RNA-binding</keyword>
<dbReference type="InterPro" id="IPR016024">
    <property type="entry name" value="ARM-type_fold"/>
</dbReference>
<evidence type="ECO:0000259" key="8">
    <source>
        <dbReference type="PROSITE" id="PS50303"/>
    </source>
</evidence>
<evidence type="ECO:0000256" key="2">
    <source>
        <dbReference type="ARBA" id="ARBA00022490"/>
    </source>
</evidence>
<dbReference type="GO" id="GO:0003723">
    <property type="term" value="F:RNA binding"/>
    <property type="evidence" value="ECO:0007669"/>
    <property type="project" value="UniProtKB-KW"/>
</dbReference>
<dbReference type="AlphaFoldDB" id="A0A817B1Q0"/>
<dbReference type="EMBL" id="HG994364">
    <property type="protein sequence ID" value="CAF2334304.1"/>
    <property type="molecule type" value="Genomic_DNA"/>
</dbReference>
<feature type="region of interest" description="Disordered" evidence="7">
    <location>
        <begin position="1"/>
        <end position="54"/>
    </location>
</feature>
<dbReference type="Proteomes" id="UP001295469">
    <property type="component" value="Chromosome A10"/>
</dbReference>
<reference evidence="9" key="1">
    <citation type="submission" date="2021-01" db="EMBL/GenBank/DDBJ databases">
        <authorList>
            <consortium name="Genoscope - CEA"/>
            <person name="William W."/>
        </authorList>
    </citation>
    <scope>NUCLEOTIDE SEQUENCE</scope>
</reference>
<dbReference type="InterPro" id="IPR001313">
    <property type="entry name" value="Pumilio_RNA-bd_rpt"/>
</dbReference>
<dbReference type="SMART" id="SM00025">
    <property type="entry name" value="Pumilio"/>
    <property type="match status" value="6"/>
</dbReference>
<dbReference type="PRINTS" id="PR01217">
    <property type="entry name" value="PRICHEXTENSN"/>
</dbReference>
<dbReference type="PANTHER" id="PTHR12537">
    <property type="entry name" value="RNA BINDING PROTEIN PUMILIO-RELATED"/>
    <property type="match status" value="1"/>
</dbReference>
<dbReference type="GO" id="GO:0005737">
    <property type="term" value="C:cytoplasm"/>
    <property type="evidence" value="ECO:0007669"/>
    <property type="project" value="UniProtKB-SubCell"/>
</dbReference>
<feature type="compositionally biased region" description="Pro residues" evidence="7">
    <location>
        <begin position="20"/>
        <end position="54"/>
    </location>
</feature>
<evidence type="ECO:0000256" key="4">
    <source>
        <dbReference type="ARBA" id="ARBA00022845"/>
    </source>
</evidence>
<dbReference type="InterPro" id="IPR033133">
    <property type="entry name" value="PUM-HD"/>
</dbReference>
<keyword evidence="4" id="KW-0810">Translation regulation</keyword>
<evidence type="ECO:0000256" key="1">
    <source>
        <dbReference type="ARBA" id="ARBA00004496"/>
    </source>
</evidence>
<keyword evidence="2" id="KW-0963">Cytoplasm</keyword>
<dbReference type="SUPFAM" id="SSF48371">
    <property type="entry name" value="ARM repeat"/>
    <property type="match status" value="1"/>
</dbReference>
<feature type="repeat" description="Pumilio" evidence="6">
    <location>
        <begin position="385"/>
        <end position="421"/>
    </location>
</feature>
<sequence length="455" mass="49493">MSTMLKSLQDLRSATEKDPAVPPPPHGVTPAPPPPYGLTPAPPPGYGVTPAPPPPYGVALAPPPGYGVALAPPPGYGVAPAPPPPYGVAPAPPPPYGVAPAPPPPYGVTLPPPPPYGVALSPPPPYGVAPAPPPPYGVAHAPPPGYAPPFQPCACGLCDESPLQWMFNLMTRSEEEDAAYPFKVFISNLDRRELLGVASLLTSDPDYFLEIARNKNGSNRLQKLVGKSDDVDNLICDAILYRFLHVMTDKHASYVATRGLRVFAGKKKEFMCEELIHHALLLARDRHGCVALNEMLTDLDHPYYRNQLLDIVAHNALPLSNDTSGNFVVQHVLKLNNPRTMGNVALSLRGHCIDLSFKKYGSYIVERLLEADESVAVVVMELVESNGDRLMRLTRSEYGNYVVNKALKVTQRRKTRVDLFRGLVQKLMPFLTFLRKSRGNNIAVFLESVHQTEVA</sequence>
<organism evidence="9">
    <name type="scientific">Brassica napus</name>
    <name type="common">Rape</name>
    <dbReference type="NCBI Taxonomy" id="3708"/>
    <lineage>
        <taxon>Eukaryota</taxon>
        <taxon>Viridiplantae</taxon>
        <taxon>Streptophyta</taxon>
        <taxon>Embryophyta</taxon>
        <taxon>Tracheophyta</taxon>
        <taxon>Spermatophyta</taxon>
        <taxon>Magnoliopsida</taxon>
        <taxon>eudicotyledons</taxon>
        <taxon>Gunneridae</taxon>
        <taxon>Pentapetalae</taxon>
        <taxon>rosids</taxon>
        <taxon>malvids</taxon>
        <taxon>Brassicales</taxon>
        <taxon>Brassicaceae</taxon>
        <taxon>Brassiceae</taxon>
        <taxon>Brassica</taxon>
    </lineage>
</organism>
<feature type="domain" description="PUM-HD" evidence="8">
    <location>
        <begin position="105"/>
        <end position="450"/>
    </location>
</feature>
<evidence type="ECO:0000256" key="5">
    <source>
        <dbReference type="ARBA" id="ARBA00022884"/>
    </source>
</evidence>
<dbReference type="PANTHER" id="PTHR12537:SF168">
    <property type="entry name" value="PUM-HD DOMAIN-CONTAINING PROTEIN"/>
    <property type="match status" value="1"/>
</dbReference>
<dbReference type="InterPro" id="IPR011989">
    <property type="entry name" value="ARM-like"/>
</dbReference>
<gene>
    <name evidence="9" type="ORF">DARMORV10_A10P16490.1</name>
</gene>
<keyword evidence="3" id="KW-0677">Repeat</keyword>
<dbReference type="Gene3D" id="1.25.10.10">
    <property type="entry name" value="Leucine-rich Repeat Variant"/>
    <property type="match status" value="1"/>
</dbReference>
<dbReference type="PROSITE" id="PS50302">
    <property type="entry name" value="PUM"/>
    <property type="match status" value="2"/>
</dbReference>
<dbReference type="GO" id="GO:0006417">
    <property type="term" value="P:regulation of translation"/>
    <property type="evidence" value="ECO:0007669"/>
    <property type="project" value="UniProtKB-KW"/>
</dbReference>
<proteinExistence type="predicted"/>
<dbReference type="Pfam" id="PF00806">
    <property type="entry name" value="PUF"/>
    <property type="match status" value="6"/>
</dbReference>
<accession>A0A817B1Q0</accession>
<comment type="subcellular location">
    <subcellularLocation>
        <location evidence="1">Cytoplasm</location>
    </subcellularLocation>
</comment>
<evidence type="ECO:0000313" key="9">
    <source>
        <dbReference type="EMBL" id="CAF2334304.1"/>
    </source>
</evidence>
<evidence type="ECO:0000256" key="3">
    <source>
        <dbReference type="ARBA" id="ARBA00022737"/>
    </source>
</evidence>